<comment type="caution">
    <text evidence="1">The sequence shown here is derived from an EMBL/GenBank/DDBJ whole genome shotgun (WGS) entry which is preliminary data.</text>
</comment>
<proteinExistence type="predicted"/>
<gene>
    <name evidence="1" type="ORF">PF008_g10122</name>
</gene>
<dbReference type="AlphaFoldDB" id="A0A6G0RV78"/>
<organism evidence="1 2">
    <name type="scientific">Phytophthora fragariae</name>
    <dbReference type="NCBI Taxonomy" id="53985"/>
    <lineage>
        <taxon>Eukaryota</taxon>
        <taxon>Sar</taxon>
        <taxon>Stramenopiles</taxon>
        <taxon>Oomycota</taxon>
        <taxon>Peronosporomycetes</taxon>
        <taxon>Peronosporales</taxon>
        <taxon>Peronosporaceae</taxon>
        <taxon>Phytophthora</taxon>
    </lineage>
</organism>
<reference evidence="1 2" key="1">
    <citation type="submission" date="2018-09" db="EMBL/GenBank/DDBJ databases">
        <title>Genomic investigation of the strawberry pathogen Phytophthora fragariae indicates pathogenicity is determined by transcriptional variation in three key races.</title>
        <authorList>
            <person name="Adams T.M."/>
            <person name="Armitage A.D."/>
            <person name="Sobczyk M.K."/>
            <person name="Bates H.J."/>
            <person name="Dunwell J.M."/>
            <person name="Nellist C.F."/>
            <person name="Harrison R.J."/>
        </authorList>
    </citation>
    <scope>NUCLEOTIDE SEQUENCE [LARGE SCALE GENOMIC DNA]</scope>
    <source>
        <strain evidence="1 2">NOV-77</strain>
    </source>
</reference>
<evidence type="ECO:0000313" key="1">
    <source>
        <dbReference type="EMBL" id="KAE9342521.1"/>
    </source>
</evidence>
<evidence type="ECO:0000313" key="2">
    <source>
        <dbReference type="Proteomes" id="UP000486351"/>
    </source>
</evidence>
<dbReference type="EMBL" id="QXFY01000502">
    <property type="protein sequence ID" value="KAE9342521.1"/>
    <property type="molecule type" value="Genomic_DNA"/>
</dbReference>
<name>A0A6G0RV78_9STRA</name>
<accession>A0A6G0RV78</accession>
<dbReference type="Proteomes" id="UP000486351">
    <property type="component" value="Unassembled WGS sequence"/>
</dbReference>
<protein>
    <submittedName>
        <fullName evidence="1">Uncharacterized protein</fullName>
    </submittedName>
</protein>
<sequence>MWDEVCVKDHQINQAMFKMLKCIRVLSATLPPDPIQQHASLSYRFRGGPTNLVIAPQFCSKASFYGSIRGAARPELNLINAVS</sequence>